<dbReference type="InterPro" id="IPR011697">
    <property type="entry name" value="Peptidase_C26"/>
</dbReference>
<dbReference type="FunFam" id="3.40.50.880:FF:000024">
    <property type="entry name" value="Folate gamma-glutamyl hydrolase"/>
    <property type="match status" value="1"/>
</dbReference>
<name>A0A913X6V6_EXADI</name>
<dbReference type="GO" id="GO:0005773">
    <property type="term" value="C:vacuole"/>
    <property type="evidence" value="ECO:0007669"/>
    <property type="project" value="TreeGrafter"/>
</dbReference>
<accession>A0A913X6V6</accession>
<dbReference type="InterPro" id="IPR029062">
    <property type="entry name" value="Class_I_gatase-like"/>
</dbReference>
<keyword evidence="5 7" id="KW-0378">Hydrolase</keyword>
<dbReference type="PROSITE" id="PS51275">
    <property type="entry name" value="PEPTIDASE_C26_GGH"/>
    <property type="match status" value="1"/>
</dbReference>
<dbReference type="PANTHER" id="PTHR11315:SF0">
    <property type="entry name" value="FOLATE GAMMA-GLUTAMYL HYDROLASE"/>
    <property type="match status" value="1"/>
</dbReference>
<evidence type="ECO:0000256" key="2">
    <source>
        <dbReference type="ARBA" id="ARBA00011083"/>
    </source>
</evidence>
<organism evidence="9 10">
    <name type="scientific">Exaiptasia diaphana</name>
    <name type="common">Tropical sea anemone</name>
    <name type="synonym">Aiptasia pulchella</name>
    <dbReference type="NCBI Taxonomy" id="2652724"/>
    <lineage>
        <taxon>Eukaryota</taxon>
        <taxon>Metazoa</taxon>
        <taxon>Cnidaria</taxon>
        <taxon>Anthozoa</taxon>
        <taxon>Hexacorallia</taxon>
        <taxon>Actiniaria</taxon>
        <taxon>Aiptasiidae</taxon>
        <taxon>Exaiptasia</taxon>
    </lineage>
</organism>
<dbReference type="Gene3D" id="3.40.50.880">
    <property type="match status" value="1"/>
</dbReference>
<evidence type="ECO:0000256" key="3">
    <source>
        <dbReference type="ARBA" id="ARBA00022525"/>
    </source>
</evidence>
<reference evidence="9" key="1">
    <citation type="submission" date="2022-11" db="UniProtKB">
        <authorList>
            <consortium name="EnsemblMetazoa"/>
        </authorList>
    </citation>
    <scope>IDENTIFICATION</scope>
</reference>
<evidence type="ECO:0000256" key="5">
    <source>
        <dbReference type="ARBA" id="ARBA00022801"/>
    </source>
</evidence>
<dbReference type="GeneID" id="110238085"/>
<dbReference type="AlphaFoldDB" id="A0A913X6V6"/>
<dbReference type="PANTHER" id="PTHR11315">
    <property type="entry name" value="PROTEASE FAMILY C26 GAMMA-GLUTAMYL HYDROLASE"/>
    <property type="match status" value="1"/>
</dbReference>
<keyword evidence="3" id="KW-0964">Secreted</keyword>
<feature type="chain" id="PRO_5037549001" description="folate gamma-glutamyl hydrolase" evidence="8">
    <location>
        <begin position="23"/>
        <end position="321"/>
    </location>
</feature>
<dbReference type="GO" id="GO:0034722">
    <property type="term" value="F:gamma-glutamyl-peptidase activity"/>
    <property type="evidence" value="ECO:0007669"/>
    <property type="project" value="UniProtKB-UniRule"/>
</dbReference>
<keyword evidence="4 8" id="KW-0732">Signal</keyword>
<feature type="signal peptide" evidence="8">
    <location>
        <begin position="1"/>
        <end position="22"/>
    </location>
</feature>
<feature type="active site" evidence="7">
    <location>
        <position position="247"/>
    </location>
</feature>
<keyword evidence="10" id="KW-1185">Reference proteome</keyword>
<dbReference type="GO" id="GO:0005576">
    <property type="term" value="C:extracellular region"/>
    <property type="evidence" value="ECO:0007669"/>
    <property type="project" value="UniProtKB-SubCell"/>
</dbReference>
<comment type="subcellular location">
    <subcellularLocation>
        <location evidence="1">Secreted</location>
        <location evidence="1">Extracellular space</location>
    </subcellularLocation>
</comment>
<dbReference type="KEGG" id="epa:110238085"/>
<dbReference type="SUPFAM" id="SSF52317">
    <property type="entry name" value="Class I glutamine amidotransferase-like"/>
    <property type="match status" value="1"/>
</dbReference>
<dbReference type="GO" id="GO:0046900">
    <property type="term" value="P:tetrahydrofolylpolyglutamate metabolic process"/>
    <property type="evidence" value="ECO:0007669"/>
    <property type="project" value="TreeGrafter"/>
</dbReference>
<evidence type="ECO:0000256" key="1">
    <source>
        <dbReference type="ARBA" id="ARBA00004239"/>
    </source>
</evidence>
<comment type="catalytic activity">
    <reaction evidence="7">
        <text>(6S)-5,6,7,8-tetrahydrofolyl-(gamma-L-Glu)(n) + (n-1) H2O = (6S)-5,6,7,8-tetrahydrofolate + (n-1) L-glutamate</text>
        <dbReference type="Rhea" id="RHEA:56784"/>
        <dbReference type="Rhea" id="RHEA-COMP:14738"/>
        <dbReference type="ChEBI" id="CHEBI:15377"/>
        <dbReference type="ChEBI" id="CHEBI:29985"/>
        <dbReference type="ChEBI" id="CHEBI:57453"/>
        <dbReference type="ChEBI" id="CHEBI:141005"/>
        <dbReference type="EC" id="3.4.19.9"/>
    </reaction>
</comment>
<protein>
    <recommendedName>
        <fullName evidence="7">folate gamma-glutamyl hydrolase</fullName>
        <ecNumber evidence="7">3.4.19.9</ecNumber>
    </recommendedName>
</protein>
<feature type="active site" description="Proton donor" evidence="6">
    <location>
        <position position="247"/>
    </location>
</feature>
<evidence type="ECO:0000313" key="9">
    <source>
        <dbReference type="EnsemblMetazoa" id="XP_020899390.1"/>
    </source>
</evidence>
<dbReference type="RefSeq" id="XP_020899390.1">
    <property type="nucleotide sequence ID" value="XM_021043731.2"/>
</dbReference>
<evidence type="ECO:0000256" key="7">
    <source>
        <dbReference type="PROSITE-ProRule" id="PRU00607"/>
    </source>
</evidence>
<sequence length="321" mass="36450">MLLYVVYSFVLLFCWFNCDVICRPTGSQESLNNRPIIGVLAQESPDEVAQFGKTFIPASYIKYLESAGARVVPIRNDLTDQQIQDLFSSINGVLFPGGDVDLWTSGYAKTARVIFDLAVKANDAGDVFPLWGTCLGFQMLHVLAANGKDILTSCKGENVSLPLNFTEGYEDSRMFGKAPQDIKTYLAKLPVTLNMHQNCVSVQTYKQQTSLNTFIKVLSTNMDIDNKVNFLSTVEAVKYPFYGTQWHPEKNQFEWTKEENINHSSEGVLVTQYVADFFVDQARLSKHHFKSRKEETSSLIYNYNPHLCIPDVSHYEQCYFF</sequence>
<dbReference type="InterPro" id="IPR015527">
    <property type="entry name" value="Pept_C26_g-glut_hydrolase"/>
</dbReference>
<dbReference type="EnsemblMetazoa" id="XM_021043731.2">
    <property type="protein sequence ID" value="XP_020899390.1"/>
    <property type="gene ID" value="LOC110238085"/>
</dbReference>
<dbReference type="Proteomes" id="UP000887567">
    <property type="component" value="Unplaced"/>
</dbReference>
<dbReference type="OrthoDB" id="64220at2759"/>
<evidence type="ECO:0000256" key="4">
    <source>
        <dbReference type="ARBA" id="ARBA00022729"/>
    </source>
</evidence>
<dbReference type="OMA" id="KFQANDD"/>
<dbReference type="PROSITE" id="PS51273">
    <property type="entry name" value="GATASE_TYPE_1"/>
    <property type="match status" value="1"/>
</dbReference>
<dbReference type="EC" id="3.4.19.9" evidence="7"/>
<proteinExistence type="inferred from homology"/>
<comment type="similarity">
    <text evidence="2">Belongs to the peptidase C26 family.</text>
</comment>
<dbReference type="Pfam" id="PF07722">
    <property type="entry name" value="Peptidase_C26"/>
    <property type="match status" value="1"/>
</dbReference>
<feature type="active site" description="Nucleophile" evidence="6 7">
    <location>
        <position position="134"/>
    </location>
</feature>
<evidence type="ECO:0000256" key="6">
    <source>
        <dbReference type="PIRSR" id="PIRSR615527-1"/>
    </source>
</evidence>
<evidence type="ECO:0000256" key="8">
    <source>
        <dbReference type="SAM" id="SignalP"/>
    </source>
</evidence>
<evidence type="ECO:0000313" key="10">
    <source>
        <dbReference type="Proteomes" id="UP000887567"/>
    </source>
</evidence>